<proteinExistence type="predicted"/>
<organism evidence="2 3">
    <name type="scientific">Marinicauda salina</name>
    <dbReference type="NCBI Taxonomy" id="2135793"/>
    <lineage>
        <taxon>Bacteria</taxon>
        <taxon>Pseudomonadati</taxon>
        <taxon>Pseudomonadota</taxon>
        <taxon>Alphaproteobacteria</taxon>
        <taxon>Maricaulales</taxon>
        <taxon>Maricaulaceae</taxon>
        <taxon>Marinicauda</taxon>
    </lineage>
</organism>
<evidence type="ECO:0000256" key="1">
    <source>
        <dbReference type="SAM" id="Phobius"/>
    </source>
</evidence>
<reference evidence="3" key="1">
    <citation type="submission" date="2018-05" db="EMBL/GenBank/DDBJ databases">
        <authorList>
            <person name="Liu B.-T."/>
        </authorList>
    </citation>
    <scope>NUCLEOTIDE SEQUENCE [LARGE SCALE GENOMIC DNA]</scope>
    <source>
        <strain evidence="3">WD6-1</strain>
    </source>
</reference>
<keyword evidence="1" id="KW-0472">Membrane</keyword>
<keyword evidence="3" id="KW-1185">Reference proteome</keyword>
<feature type="transmembrane region" description="Helical" evidence="1">
    <location>
        <begin position="83"/>
        <end position="106"/>
    </location>
</feature>
<gene>
    <name evidence="2" type="ORF">DDZ18_06715</name>
</gene>
<protein>
    <submittedName>
        <fullName evidence="2">Uncharacterized protein</fullName>
    </submittedName>
</protein>
<evidence type="ECO:0000313" key="2">
    <source>
        <dbReference type="EMBL" id="PWE17371.1"/>
    </source>
</evidence>
<dbReference type="Proteomes" id="UP000245168">
    <property type="component" value="Unassembled WGS sequence"/>
</dbReference>
<keyword evidence="1" id="KW-1133">Transmembrane helix</keyword>
<keyword evidence="1" id="KW-0812">Transmembrane</keyword>
<sequence>MTEIEQDPFDARLQAMFAEAAPPEDDPAFVEDVVAHLARPERRRFLLLGGAGASGSAVAGTQLERLLDTPVEQMGGLLGELAGFMGPEAIVTVAMAAIALGFAWVLPRRGFA</sequence>
<dbReference type="OrthoDB" id="7632076at2"/>
<name>A0A2U2BTP4_9PROT</name>
<comment type="caution">
    <text evidence="2">The sequence shown here is derived from an EMBL/GenBank/DDBJ whole genome shotgun (WGS) entry which is preliminary data.</text>
</comment>
<evidence type="ECO:0000313" key="3">
    <source>
        <dbReference type="Proteomes" id="UP000245168"/>
    </source>
</evidence>
<dbReference type="EMBL" id="QEXV01000003">
    <property type="protein sequence ID" value="PWE17371.1"/>
    <property type="molecule type" value="Genomic_DNA"/>
</dbReference>
<accession>A0A2U2BTP4</accession>
<dbReference type="RefSeq" id="WP_109252602.1">
    <property type="nucleotide sequence ID" value="NZ_QEXV01000003.1"/>
</dbReference>
<dbReference type="AlphaFoldDB" id="A0A2U2BTP4"/>